<keyword evidence="2" id="KW-0472">Membrane</keyword>
<feature type="transmembrane region" description="Helical" evidence="2">
    <location>
        <begin position="6"/>
        <end position="28"/>
    </location>
</feature>
<dbReference type="Proteomes" id="UP000694240">
    <property type="component" value="Chromosome 2"/>
</dbReference>
<keyword evidence="2" id="KW-0812">Transmembrane</keyword>
<dbReference type="AlphaFoldDB" id="A0A8T2FTV5"/>
<evidence type="ECO:0000256" key="1">
    <source>
        <dbReference type="SAM" id="MobiDB-lite"/>
    </source>
</evidence>
<organism evidence="3 4">
    <name type="scientific">Arabidopsis thaliana x Arabidopsis arenosa</name>
    <dbReference type="NCBI Taxonomy" id="1240361"/>
    <lineage>
        <taxon>Eukaryota</taxon>
        <taxon>Viridiplantae</taxon>
        <taxon>Streptophyta</taxon>
        <taxon>Embryophyta</taxon>
        <taxon>Tracheophyta</taxon>
        <taxon>Spermatophyta</taxon>
        <taxon>Magnoliopsida</taxon>
        <taxon>eudicotyledons</taxon>
        <taxon>Gunneridae</taxon>
        <taxon>Pentapetalae</taxon>
        <taxon>rosids</taxon>
        <taxon>malvids</taxon>
        <taxon>Brassicales</taxon>
        <taxon>Brassicaceae</taxon>
        <taxon>Camelineae</taxon>
        <taxon>Arabidopsis</taxon>
    </lineage>
</organism>
<dbReference type="EMBL" id="JAEFBK010000002">
    <property type="protein sequence ID" value="KAG7639518.1"/>
    <property type="molecule type" value="Genomic_DNA"/>
</dbReference>
<protein>
    <recommendedName>
        <fullName evidence="5">Transmembrane protein</fullName>
    </recommendedName>
</protein>
<evidence type="ECO:0008006" key="5">
    <source>
        <dbReference type="Google" id="ProtNLM"/>
    </source>
</evidence>
<comment type="caution">
    <text evidence="3">The sequence shown here is derived from an EMBL/GenBank/DDBJ whole genome shotgun (WGS) entry which is preliminary data.</text>
</comment>
<evidence type="ECO:0000313" key="4">
    <source>
        <dbReference type="Proteomes" id="UP000694240"/>
    </source>
</evidence>
<sequence>MNLFGSLIFSSSISSHFTTCLLIFILHFSPQLNSNNNNNNSNRNSNNLESNRLIN</sequence>
<keyword evidence="2" id="KW-1133">Transmembrane helix</keyword>
<feature type="region of interest" description="Disordered" evidence="1">
    <location>
        <begin position="35"/>
        <end position="55"/>
    </location>
</feature>
<evidence type="ECO:0000313" key="3">
    <source>
        <dbReference type="EMBL" id="KAG7639518.1"/>
    </source>
</evidence>
<evidence type="ECO:0000256" key="2">
    <source>
        <dbReference type="SAM" id="Phobius"/>
    </source>
</evidence>
<name>A0A8T2FTV5_9BRAS</name>
<reference evidence="3 4" key="1">
    <citation type="submission" date="2020-12" db="EMBL/GenBank/DDBJ databases">
        <title>Concerted genomic and epigenomic changes stabilize Arabidopsis allopolyploids.</title>
        <authorList>
            <person name="Chen Z."/>
        </authorList>
    </citation>
    <scope>NUCLEOTIDE SEQUENCE [LARGE SCALE GENOMIC DNA]</scope>
    <source>
        <strain evidence="3">Allo738</strain>
        <tissue evidence="3">Leaf</tissue>
    </source>
</reference>
<keyword evidence="4" id="KW-1185">Reference proteome</keyword>
<gene>
    <name evidence="3" type="ORF">ISN45_At02g038260</name>
</gene>
<accession>A0A8T2FTV5</accession>
<proteinExistence type="predicted"/>